<dbReference type="Proteomes" id="UP000325081">
    <property type="component" value="Unassembled WGS sequence"/>
</dbReference>
<keyword evidence="1" id="KW-1133">Transmembrane helix</keyword>
<dbReference type="AlphaFoldDB" id="A0A5A7QKI2"/>
<reference evidence="3" key="1">
    <citation type="journal article" date="2019" name="Curr. Biol.">
        <title>Genome Sequence of Striga asiatica Provides Insight into the Evolution of Plant Parasitism.</title>
        <authorList>
            <person name="Yoshida S."/>
            <person name="Kim S."/>
            <person name="Wafula E.K."/>
            <person name="Tanskanen J."/>
            <person name="Kim Y.M."/>
            <person name="Honaas L."/>
            <person name="Yang Z."/>
            <person name="Spallek T."/>
            <person name="Conn C.E."/>
            <person name="Ichihashi Y."/>
            <person name="Cheong K."/>
            <person name="Cui S."/>
            <person name="Der J.P."/>
            <person name="Gundlach H."/>
            <person name="Jiao Y."/>
            <person name="Hori C."/>
            <person name="Ishida J.K."/>
            <person name="Kasahara H."/>
            <person name="Kiba T."/>
            <person name="Kim M.S."/>
            <person name="Koo N."/>
            <person name="Laohavisit A."/>
            <person name="Lee Y.H."/>
            <person name="Lumba S."/>
            <person name="McCourt P."/>
            <person name="Mortimer J.C."/>
            <person name="Mutuku J.M."/>
            <person name="Nomura T."/>
            <person name="Sasaki-Sekimoto Y."/>
            <person name="Seto Y."/>
            <person name="Wang Y."/>
            <person name="Wakatake T."/>
            <person name="Sakakibara H."/>
            <person name="Demura T."/>
            <person name="Yamaguchi S."/>
            <person name="Yoneyama K."/>
            <person name="Manabe R.I."/>
            <person name="Nelson D.C."/>
            <person name="Schulman A.H."/>
            <person name="Timko M.P."/>
            <person name="dePamphilis C.W."/>
            <person name="Choi D."/>
            <person name="Shirasu K."/>
        </authorList>
    </citation>
    <scope>NUCLEOTIDE SEQUENCE [LARGE SCALE GENOMIC DNA]</scope>
    <source>
        <strain evidence="3">cv. UVA1</strain>
    </source>
</reference>
<accession>A0A5A7QKI2</accession>
<keyword evidence="2" id="KW-0378">Hydrolase</keyword>
<proteinExistence type="predicted"/>
<evidence type="ECO:0000313" key="2">
    <source>
        <dbReference type="EMBL" id="GER45600.1"/>
    </source>
</evidence>
<keyword evidence="2" id="KW-0031">Aminopeptidase</keyword>
<sequence>MTFDDCTGLEASVVLGSRTAVCFRFWTAVLLRSIVSGSDAFSGAGIWSFATDKVVFWSERGVPCSITGFRPLVVMVHWGSQRAISWVLVLGWEGFLVHVLSWVATVDLRLPILVMGLCFLPFGPAAPLSGSGPVPAEKLQDGSPSSSHVSARDSTLPCWGIVGVASVAALLFPNLRRPLKETETPGVPPDDCPLRLKVRPKLTAGIPSSIVYVTSPGSVRTVSWRGGPAGSKQISPQLLTVPTCFHDWLIRRYGNFSIRSSVKSGLVSFSAKASCKNAIRNLIRENGLQPNGKEQKVKLERRNGVNFRSRISSVTRNTN</sequence>
<dbReference type="EMBL" id="BKCP01007183">
    <property type="protein sequence ID" value="GER45600.1"/>
    <property type="molecule type" value="Genomic_DNA"/>
</dbReference>
<evidence type="ECO:0000256" key="1">
    <source>
        <dbReference type="SAM" id="Phobius"/>
    </source>
</evidence>
<keyword evidence="1" id="KW-0472">Membrane</keyword>
<dbReference type="GO" id="GO:0004177">
    <property type="term" value="F:aminopeptidase activity"/>
    <property type="evidence" value="ECO:0007669"/>
    <property type="project" value="UniProtKB-KW"/>
</dbReference>
<keyword evidence="3" id="KW-1185">Reference proteome</keyword>
<feature type="transmembrane region" description="Helical" evidence="1">
    <location>
        <begin position="83"/>
        <end position="105"/>
    </location>
</feature>
<organism evidence="2 3">
    <name type="scientific">Striga asiatica</name>
    <name type="common">Asiatic witchweed</name>
    <name type="synonym">Buchnera asiatica</name>
    <dbReference type="NCBI Taxonomy" id="4170"/>
    <lineage>
        <taxon>Eukaryota</taxon>
        <taxon>Viridiplantae</taxon>
        <taxon>Streptophyta</taxon>
        <taxon>Embryophyta</taxon>
        <taxon>Tracheophyta</taxon>
        <taxon>Spermatophyta</taxon>
        <taxon>Magnoliopsida</taxon>
        <taxon>eudicotyledons</taxon>
        <taxon>Gunneridae</taxon>
        <taxon>Pentapetalae</taxon>
        <taxon>asterids</taxon>
        <taxon>lamiids</taxon>
        <taxon>Lamiales</taxon>
        <taxon>Orobanchaceae</taxon>
        <taxon>Buchnereae</taxon>
        <taxon>Striga</taxon>
    </lineage>
</organism>
<evidence type="ECO:0000313" key="3">
    <source>
        <dbReference type="Proteomes" id="UP000325081"/>
    </source>
</evidence>
<gene>
    <name evidence="2" type="ORF">STAS_22556</name>
</gene>
<keyword evidence="1" id="KW-0812">Transmembrane</keyword>
<keyword evidence="2" id="KW-0645">Protease</keyword>
<comment type="caution">
    <text evidence="2">The sequence shown here is derived from an EMBL/GenBank/DDBJ whole genome shotgun (WGS) entry which is preliminary data.</text>
</comment>
<name>A0A5A7QKI2_STRAF</name>
<protein>
    <submittedName>
        <fullName evidence="2">Methionine aminopeptidase 2B</fullName>
    </submittedName>
</protein>